<evidence type="ECO:0000313" key="6">
    <source>
        <dbReference type="EMBL" id="GGI94745.1"/>
    </source>
</evidence>
<sequence>MDNDQNPPHLDGARPRDDGAITTFAPRLRASWQRSRGYGVAPDHVEPVFTGAVDRESLLYECGREVLQGLRSTLANEPVSMMITGSDGLVLCRMSDDASVDRALDRVHLAPGFYFAEQNVGTNGLGLALADRAPSLVRADEHYCSDLRGFTCAAVPVLDPVTSGLAGSVNLTTWSDASSSLLLALAQAAAGNTSALMLARGHGGRMSPSVPRGEVFRVQAGSLADQDLPEPLSPRWTQALDRAHTAMLHGDVLAVVGEPGAGKTALACLARRAARPRVRLLGARPPSDTDVGPWLSLWSPELAKDDTCVVLETMDALSTRVAARLAEVLSAARRPVRPWAPPPLQPFVITAERYDALPEALRAQVDAVVEVPPLRLRPDDILPLADLFARRHRGRPITFTPPAARALTDHAWPENARQLERVVREAASRTDTIDVQHLPAEVFTDTTRRLTRIEQLERDEIVRCLTEPATTMTRAAERLGMSRATIYRKIAHYGIRTPGRGRGRE</sequence>
<dbReference type="GO" id="GO:0006355">
    <property type="term" value="P:regulation of DNA-templated transcription"/>
    <property type="evidence" value="ECO:0007669"/>
    <property type="project" value="InterPro"/>
</dbReference>
<dbReference type="InterPro" id="IPR027417">
    <property type="entry name" value="P-loop_NTPase"/>
</dbReference>
<evidence type="ECO:0000256" key="3">
    <source>
        <dbReference type="ARBA" id="ARBA00023015"/>
    </source>
</evidence>
<dbReference type="GO" id="GO:0043565">
    <property type="term" value="F:sequence-specific DNA binding"/>
    <property type="evidence" value="ECO:0007669"/>
    <property type="project" value="InterPro"/>
</dbReference>
<dbReference type="Gene3D" id="1.10.8.60">
    <property type="match status" value="1"/>
</dbReference>
<dbReference type="GO" id="GO:0005524">
    <property type="term" value="F:ATP binding"/>
    <property type="evidence" value="ECO:0007669"/>
    <property type="project" value="UniProtKB-KW"/>
</dbReference>
<dbReference type="PROSITE" id="PS50045">
    <property type="entry name" value="SIGMA54_INTERACT_4"/>
    <property type="match status" value="1"/>
</dbReference>
<dbReference type="EMBL" id="BMQA01000001">
    <property type="protein sequence ID" value="GGI94745.1"/>
    <property type="molecule type" value="Genomic_DNA"/>
</dbReference>
<evidence type="ECO:0000313" key="7">
    <source>
        <dbReference type="Proteomes" id="UP000657574"/>
    </source>
</evidence>
<dbReference type="InterPro" id="IPR002197">
    <property type="entry name" value="HTH_Fis"/>
</dbReference>
<evidence type="ECO:0000256" key="1">
    <source>
        <dbReference type="ARBA" id="ARBA00022741"/>
    </source>
</evidence>
<dbReference type="Proteomes" id="UP000657574">
    <property type="component" value="Unassembled WGS sequence"/>
</dbReference>
<keyword evidence="3" id="KW-0805">Transcription regulation</keyword>
<dbReference type="SUPFAM" id="SSF46689">
    <property type="entry name" value="Homeodomain-like"/>
    <property type="match status" value="1"/>
</dbReference>
<dbReference type="SUPFAM" id="SSF52540">
    <property type="entry name" value="P-loop containing nucleoside triphosphate hydrolases"/>
    <property type="match status" value="1"/>
</dbReference>
<accession>A0A917NG24</accession>
<dbReference type="AlphaFoldDB" id="A0A917NG24"/>
<feature type="domain" description="Sigma-54 factor interaction" evidence="5">
    <location>
        <begin position="369"/>
        <end position="428"/>
    </location>
</feature>
<gene>
    <name evidence="6" type="ORF">GCM10010121_001410</name>
</gene>
<reference evidence="6" key="1">
    <citation type="journal article" date="2014" name="Int. J. Syst. Evol. Microbiol.">
        <title>Complete genome sequence of Corynebacterium casei LMG S-19264T (=DSM 44701T), isolated from a smear-ripened cheese.</title>
        <authorList>
            <consortium name="US DOE Joint Genome Institute (JGI-PGF)"/>
            <person name="Walter F."/>
            <person name="Albersmeier A."/>
            <person name="Kalinowski J."/>
            <person name="Ruckert C."/>
        </authorList>
    </citation>
    <scope>NUCLEOTIDE SEQUENCE</scope>
    <source>
        <strain evidence="6">JCM 3086</strain>
    </source>
</reference>
<dbReference type="InterPro" id="IPR009057">
    <property type="entry name" value="Homeodomain-like_sf"/>
</dbReference>
<keyword evidence="7" id="KW-1185">Reference proteome</keyword>
<protein>
    <recommendedName>
        <fullName evidence="5">Sigma-54 factor interaction domain-containing protein</fullName>
    </recommendedName>
</protein>
<keyword evidence="4" id="KW-0804">Transcription</keyword>
<reference evidence="6" key="2">
    <citation type="submission" date="2020-09" db="EMBL/GenBank/DDBJ databases">
        <authorList>
            <person name="Sun Q."/>
            <person name="Ohkuma M."/>
        </authorList>
    </citation>
    <scope>NUCLEOTIDE SEQUENCE</scope>
    <source>
        <strain evidence="6">JCM 3086</strain>
    </source>
</reference>
<organism evidence="6 7">
    <name type="scientific">Streptomyces brasiliensis</name>
    <dbReference type="NCBI Taxonomy" id="1954"/>
    <lineage>
        <taxon>Bacteria</taxon>
        <taxon>Bacillati</taxon>
        <taxon>Actinomycetota</taxon>
        <taxon>Actinomycetes</taxon>
        <taxon>Kitasatosporales</taxon>
        <taxon>Streptomycetaceae</taxon>
        <taxon>Streptomyces</taxon>
    </lineage>
</organism>
<dbReference type="Gene3D" id="1.10.10.60">
    <property type="entry name" value="Homeodomain-like"/>
    <property type="match status" value="1"/>
</dbReference>
<keyword evidence="1" id="KW-0547">Nucleotide-binding</keyword>
<dbReference type="Pfam" id="PF25601">
    <property type="entry name" value="AAA_lid_14"/>
    <property type="match status" value="1"/>
</dbReference>
<dbReference type="RefSeq" id="WP_189308967.1">
    <property type="nucleotide sequence ID" value="NZ_BMQA01000001.1"/>
</dbReference>
<evidence type="ECO:0000259" key="5">
    <source>
        <dbReference type="PROSITE" id="PS50045"/>
    </source>
</evidence>
<dbReference type="Gene3D" id="3.30.450.40">
    <property type="match status" value="1"/>
</dbReference>
<dbReference type="PRINTS" id="PR01590">
    <property type="entry name" value="HTHFIS"/>
</dbReference>
<dbReference type="InterPro" id="IPR029016">
    <property type="entry name" value="GAF-like_dom_sf"/>
</dbReference>
<dbReference type="InterPro" id="IPR002078">
    <property type="entry name" value="Sigma_54_int"/>
</dbReference>
<dbReference type="InterPro" id="IPR058031">
    <property type="entry name" value="AAA_lid_NorR"/>
</dbReference>
<keyword evidence="2" id="KW-0067">ATP-binding</keyword>
<evidence type="ECO:0000256" key="2">
    <source>
        <dbReference type="ARBA" id="ARBA00022840"/>
    </source>
</evidence>
<dbReference type="PANTHER" id="PTHR32071">
    <property type="entry name" value="TRANSCRIPTIONAL REGULATORY PROTEIN"/>
    <property type="match status" value="1"/>
</dbReference>
<evidence type="ECO:0000256" key="4">
    <source>
        <dbReference type="ARBA" id="ARBA00023163"/>
    </source>
</evidence>
<proteinExistence type="predicted"/>
<comment type="caution">
    <text evidence="6">The sequence shown here is derived from an EMBL/GenBank/DDBJ whole genome shotgun (WGS) entry which is preliminary data.</text>
</comment>
<dbReference type="Pfam" id="PF02954">
    <property type="entry name" value="HTH_8"/>
    <property type="match status" value="1"/>
</dbReference>
<name>A0A917NG24_9ACTN</name>